<reference evidence="2" key="1">
    <citation type="journal article" date="2019" name="Int. J. Syst. Evol. Microbiol.">
        <title>The Global Catalogue of Microorganisms (GCM) 10K type strain sequencing project: providing services to taxonomists for standard genome sequencing and annotation.</title>
        <authorList>
            <consortium name="The Broad Institute Genomics Platform"/>
            <consortium name="The Broad Institute Genome Sequencing Center for Infectious Disease"/>
            <person name="Wu L."/>
            <person name="Ma J."/>
        </authorList>
    </citation>
    <scope>NUCLEOTIDE SEQUENCE [LARGE SCALE GENOMIC DNA]</scope>
    <source>
        <strain evidence="2">JCM 15481</strain>
    </source>
</reference>
<accession>A0ABP5J9N9</accession>
<gene>
    <name evidence="1" type="ORF">GCM10009802_13130</name>
</gene>
<protein>
    <recommendedName>
        <fullName evidence="3">Secreted protein</fullName>
    </recommendedName>
</protein>
<sequence>MRRRSRFASGVAVLMCGVPGGDRLGRRRSSCPDSSMTLGAGPVLEAPEPFADEHLQAVEGDDGAVDQAAFDMCPHSLDGVGVE</sequence>
<evidence type="ECO:0000313" key="2">
    <source>
        <dbReference type="Proteomes" id="UP001500443"/>
    </source>
</evidence>
<name>A0ABP5J9N9_9ACTN</name>
<comment type="caution">
    <text evidence="1">The sequence shown here is derived from an EMBL/GenBank/DDBJ whole genome shotgun (WGS) entry which is preliminary data.</text>
</comment>
<dbReference type="Proteomes" id="UP001500443">
    <property type="component" value="Unassembled WGS sequence"/>
</dbReference>
<evidence type="ECO:0000313" key="1">
    <source>
        <dbReference type="EMBL" id="GAA2114045.1"/>
    </source>
</evidence>
<keyword evidence="2" id="KW-1185">Reference proteome</keyword>
<dbReference type="EMBL" id="BAAAPF010000021">
    <property type="protein sequence ID" value="GAA2114045.1"/>
    <property type="molecule type" value="Genomic_DNA"/>
</dbReference>
<evidence type="ECO:0008006" key="3">
    <source>
        <dbReference type="Google" id="ProtNLM"/>
    </source>
</evidence>
<organism evidence="1 2">
    <name type="scientific">Streptomyces synnematoformans</name>
    <dbReference type="NCBI Taxonomy" id="415721"/>
    <lineage>
        <taxon>Bacteria</taxon>
        <taxon>Bacillati</taxon>
        <taxon>Actinomycetota</taxon>
        <taxon>Actinomycetes</taxon>
        <taxon>Kitasatosporales</taxon>
        <taxon>Streptomycetaceae</taxon>
        <taxon>Streptomyces</taxon>
    </lineage>
</organism>
<proteinExistence type="predicted"/>